<accession>A0A7X5QUM1</accession>
<dbReference type="Proteomes" id="UP000518878">
    <property type="component" value="Unassembled WGS sequence"/>
</dbReference>
<dbReference type="EMBL" id="JAAQTL010000001">
    <property type="protein sequence ID" value="NID15733.1"/>
    <property type="molecule type" value="Genomic_DNA"/>
</dbReference>
<proteinExistence type="predicted"/>
<evidence type="ECO:0000259" key="2">
    <source>
        <dbReference type="Pfam" id="PF13349"/>
    </source>
</evidence>
<organism evidence="3 4">
    <name type="scientific">Luteibacter yeojuensis</name>
    <dbReference type="NCBI Taxonomy" id="345309"/>
    <lineage>
        <taxon>Bacteria</taxon>
        <taxon>Pseudomonadati</taxon>
        <taxon>Pseudomonadota</taxon>
        <taxon>Gammaproteobacteria</taxon>
        <taxon>Lysobacterales</taxon>
        <taxon>Rhodanobacteraceae</taxon>
        <taxon>Luteibacter</taxon>
    </lineage>
</organism>
<evidence type="ECO:0000256" key="1">
    <source>
        <dbReference type="SAM" id="SignalP"/>
    </source>
</evidence>
<keyword evidence="4" id="KW-1185">Reference proteome</keyword>
<name>A0A7X5QUM1_9GAMM</name>
<dbReference type="PANTHER" id="PTHR34094:SF1">
    <property type="entry name" value="PROTEIN FAM185A"/>
    <property type="match status" value="1"/>
</dbReference>
<dbReference type="InterPro" id="IPR025164">
    <property type="entry name" value="Toastrack_DUF4097"/>
</dbReference>
<reference evidence="3 4" key="1">
    <citation type="journal article" date="2006" name="Int. J. Syst. Evol. Microbiol.">
        <title>Dyella yeojuensis sp. nov., isolated from greenhouse soil in Korea.</title>
        <authorList>
            <person name="Kim B.Y."/>
            <person name="Weon H.Y."/>
            <person name="Lee K.H."/>
            <person name="Seok S.J."/>
            <person name="Kwon S.W."/>
            <person name="Go S.J."/>
            <person name="Stackebrandt E."/>
        </authorList>
    </citation>
    <scope>NUCLEOTIDE SEQUENCE [LARGE SCALE GENOMIC DNA]</scope>
    <source>
        <strain evidence="3 4">DSM 17673</strain>
    </source>
</reference>
<dbReference type="PANTHER" id="PTHR34094">
    <property type="match status" value="1"/>
</dbReference>
<dbReference type="AlphaFoldDB" id="A0A7X5QUM1"/>
<keyword evidence="1" id="KW-0732">Signal</keyword>
<gene>
    <name evidence="3" type="ORF">HBF32_09725</name>
</gene>
<comment type="caution">
    <text evidence="3">The sequence shown here is derived from an EMBL/GenBank/DDBJ whole genome shotgun (WGS) entry which is preliminary data.</text>
</comment>
<feature type="domain" description="DUF4097" evidence="2">
    <location>
        <begin position="35"/>
        <end position="297"/>
    </location>
</feature>
<dbReference type="Pfam" id="PF13349">
    <property type="entry name" value="DUF4097"/>
    <property type="match status" value="1"/>
</dbReference>
<sequence length="302" mass="31745">MKTLYLTPLLLALSIGEAFASTPINLSKDIRPNARISIQNVKGEVTVTAWDKNQIQVSGTLGDGARPLELEGDERNVDIRVEGDEKKGRWFSWGNDSSMQPTILNVRVPKSVEVDINVVSAPVSIDGLDGGRIDVESVSGRVRANLRSPNVSMQTVSGTIDLAGHVGRADLQTVSGDITAPGVGDKVDAQTVSGRMTIGGGPWKEANFSTVSGDTQVNGGIVDGGKIDVDSMSGDVQIQLPASTSARLEASTFSGDLRSDWGNASSGEDGPGKELKTTIGGGEGNIHVESFSGDVRVRNMSR</sequence>
<evidence type="ECO:0000313" key="4">
    <source>
        <dbReference type="Proteomes" id="UP000518878"/>
    </source>
</evidence>
<evidence type="ECO:0000313" key="3">
    <source>
        <dbReference type="EMBL" id="NID15733.1"/>
    </source>
</evidence>
<feature type="chain" id="PRO_5031416390" evidence="1">
    <location>
        <begin position="21"/>
        <end position="302"/>
    </location>
</feature>
<protein>
    <submittedName>
        <fullName evidence="3">DUF4097 domain-containing protein</fullName>
    </submittedName>
</protein>
<feature type="signal peptide" evidence="1">
    <location>
        <begin position="1"/>
        <end position="20"/>
    </location>
</feature>
<dbReference type="RefSeq" id="WP_166699436.1">
    <property type="nucleotide sequence ID" value="NZ_JAAQTL010000001.1"/>
</dbReference>